<dbReference type="PROSITE" id="PS51096">
    <property type="entry name" value="PTS_EIIA_TYPE_4"/>
    <property type="match status" value="1"/>
</dbReference>
<dbReference type="AlphaFoldDB" id="A0A8U0AA34"/>
<gene>
    <name evidence="3" type="ORF">MW046_15585</name>
</gene>
<dbReference type="PANTHER" id="PTHR38594:SF1">
    <property type="entry name" value="PEP-DEPENDENT DIHYDROXYACETONE KINASE, PHOSPHORYL DONOR SUBUNIT DHAM"/>
    <property type="match status" value="1"/>
</dbReference>
<dbReference type="PANTHER" id="PTHR38594">
    <property type="entry name" value="PEP-DEPENDENT DIHYDROXYACETONE KINASE, PHOSPHORYL DONOR SUBUNIT DHAM"/>
    <property type="match status" value="1"/>
</dbReference>
<dbReference type="InterPro" id="IPR039643">
    <property type="entry name" value="DhaM"/>
</dbReference>
<dbReference type="GeneID" id="71929498"/>
<feature type="domain" description="PTS EIIA type-4" evidence="2">
    <location>
        <begin position="1"/>
        <end position="124"/>
    </location>
</feature>
<keyword evidence="1" id="KW-0808">Transferase</keyword>
<keyword evidence="4" id="KW-1185">Reference proteome</keyword>
<evidence type="ECO:0000259" key="2">
    <source>
        <dbReference type="PROSITE" id="PS51096"/>
    </source>
</evidence>
<protein>
    <submittedName>
        <fullName evidence="3">PTS mannose transporter subunit IID</fullName>
    </submittedName>
</protein>
<evidence type="ECO:0000313" key="3">
    <source>
        <dbReference type="EMBL" id="UPM44813.1"/>
    </source>
</evidence>
<name>A0A8U0AA34_9EURY</name>
<evidence type="ECO:0000313" key="4">
    <source>
        <dbReference type="Proteomes" id="UP000831768"/>
    </source>
</evidence>
<geneLocation type="plasmid" evidence="3 4">
    <name>unnamed2</name>
</geneLocation>
<dbReference type="InterPro" id="IPR036662">
    <property type="entry name" value="PTS_EIIA_man-typ_sf"/>
</dbReference>
<sequence length="126" mass="12688">MVGILVVSHSWDAAVGICDIAAEMGSEDTAIVPVGGGPDDRIGTVVDDITAALGTIEDMEVVVLVDLGSAVMNAEAAIESFQGKAVIADAPLLEGALNATVEAASPKATLDSVVNAAEEARELSKL</sequence>
<reference evidence="3" key="1">
    <citation type="submission" date="2022-04" db="EMBL/GenBank/DDBJ databases">
        <title>Halocatena sp. nov., isolated from a salt lake.</title>
        <authorList>
            <person name="Cui H.-L."/>
        </authorList>
    </citation>
    <scope>NUCLEOTIDE SEQUENCE</scope>
    <source>
        <strain evidence="3">AD-1</strain>
        <plasmid evidence="3">unnamed2</plasmid>
    </source>
</reference>
<evidence type="ECO:0000256" key="1">
    <source>
        <dbReference type="ARBA" id="ARBA00022679"/>
    </source>
</evidence>
<dbReference type="Gene3D" id="3.40.50.510">
    <property type="entry name" value="Phosphotransferase system, mannose-type IIA component"/>
    <property type="match status" value="1"/>
</dbReference>
<dbReference type="KEGG" id="haad:MW046_15585"/>
<organism evidence="3 4">
    <name type="scientific">Halocatena salina</name>
    <dbReference type="NCBI Taxonomy" id="2934340"/>
    <lineage>
        <taxon>Archaea</taxon>
        <taxon>Methanobacteriati</taxon>
        <taxon>Methanobacteriota</taxon>
        <taxon>Stenosarchaea group</taxon>
        <taxon>Halobacteria</taxon>
        <taxon>Halobacteriales</taxon>
        <taxon>Natronomonadaceae</taxon>
        <taxon>Halocatena</taxon>
    </lineage>
</organism>
<dbReference type="SUPFAM" id="SSF53062">
    <property type="entry name" value="PTS system fructose IIA component-like"/>
    <property type="match status" value="1"/>
</dbReference>
<dbReference type="GO" id="GO:0016020">
    <property type="term" value="C:membrane"/>
    <property type="evidence" value="ECO:0007669"/>
    <property type="project" value="InterPro"/>
</dbReference>
<dbReference type="GO" id="GO:0009401">
    <property type="term" value="P:phosphoenolpyruvate-dependent sugar phosphotransferase system"/>
    <property type="evidence" value="ECO:0007669"/>
    <property type="project" value="InterPro"/>
</dbReference>
<dbReference type="InterPro" id="IPR004701">
    <property type="entry name" value="PTS_EIIA_man-typ"/>
</dbReference>
<dbReference type="Proteomes" id="UP000831768">
    <property type="component" value="Plasmid unnamed2"/>
</dbReference>
<proteinExistence type="predicted"/>
<keyword evidence="3" id="KW-0614">Plasmid</keyword>
<dbReference type="GO" id="GO:0019563">
    <property type="term" value="P:glycerol catabolic process"/>
    <property type="evidence" value="ECO:0007669"/>
    <property type="project" value="InterPro"/>
</dbReference>
<dbReference type="GO" id="GO:0047324">
    <property type="term" value="F:phosphoenolpyruvate-glycerone phosphotransferase activity"/>
    <property type="evidence" value="ECO:0007669"/>
    <property type="project" value="InterPro"/>
</dbReference>
<dbReference type="Pfam" id="PF03610">
    <property type="entry name" value="EIIA-man"/>
    <property type="match status" value="1"/>
</dbReference>
<dbReference type="EMBL" id="CP096021">
    <property type="protein sequence ID" value="UPM44813.1"/>
    <property type="molecule type" value="Genomic_DNA"/>
</dbReference>
<dbReference type="RefSeq" id="WP_247995467.1">
    <property type="nucleotide sequence ID" value="NZ_CP096021.1"/>
</dbReference>
<accession>A0A8U0AA34</accession>